<evidence type="ECO:0000256" key="1">
    <source>
        <dbReference type="SAM" id="MobiDB-lite"/>
    </source>
</evidence>
<evidence type="ECO:0000313" key="3">
    <source>
        <dbReference type="EMBL" id="MBB2925436.1"/>
    </source>
</evidence>
<evidence type="ECO:0000256" key="2">
    <source>
        <dbReference type="SAM" id="Phobius"/>
    </source>
</evidence>
<dbReference type="RefSeq" id="WP_311702557.1">
    <property type="nucleotide sequence ID" value="NZ_JACHVX010000010.1"/>
</dbReference>
<dbReference type="Proteomes" id="UP000518206">
    <property type="component" value="Unassembled WGS sequence"/>
</dbReference>
<feature type="compositionally biased region" description="Low complexity" evidence="1">
    <location>
        <begin position="24"/>
        <end position="34"/>
    </location>
</feature>
<organism evidence="3 4">
    <name type="scientific">Cellulomonas cellasea</name>
    <dbReference type="NCBI Taxonomy" id="43670"/>
    <lineage>
        <taxon>Bacteria</taxon>
        <taxon>Bacillati</taxon>
        <taxon>Actinomycetota</taxon>
        <taxon>Actinomycetes</taxon>
        <taxon>Micrococcales</taxon>
        <taxon>Cellulomonadaceae</taxon>
        <taxon>Cellulomonas</taxon>
    </lineage>
</organism>
<protein>
    <submittedName>
        <fullName evidence="3">Uncharacterized protein</fullName>
    </submittedName>
</protein>
<feature type="transmembrane region" description="Helical" evidence="2">
    <location>
        <begin position="105"/>
        <end position="123"/>
    </location>
</feature>
<keyword evidence="2" id="KW-0472">Membrane</keyword>
<feature type="transmembrane region" description="Helical" evidence="2">
    <location>
        <begin position="40"/>
        <end position="59"/>
    </location>
</feature>
<reference evidence="3 4" key="1">
    <citation type="submission" date="2020-08" db="EMBL/GenBank/DDBJ databases">
        <title>The Agave Microbiome: Exploring the role of microbial communities in plant adaptations to desert environments.</title>
        <authorList>
            <person name="Partida-Martinez L.P."/>
        </authorList>
    </citation>
    <scope>NUCLEOTIDE SEQUENCE [LARGE SCALE GENOMIC DNA]</scope>
    <source>
        <strain evidence="3 4">RAS26</strain>
    </source>
</reference>
<feature type="region of interest" description="Disordered" evidence="1">
    <location>
        <begin position="1"/>
        <end position="34"/>
    </location>
</feature>
<feature type="compositionally biased region" description="Low complexity" evidence="1">
    <location>
        <begin position="1"/>
        <end position="14"/>
    </location>
</feature>
<sequence length="163" mass="15853">MAASDDSAGAAEARGVGGAGGGARPPAARASTSPTGAARAGHLAALAVLGAACWFAWLGNDTTYQVDPATGVASGPYEAWQVLGCVLSLAVAVVLGTVRLGGPTTVVVTTLAFTVAWSVTASADESGLWLVGALLVLVGVAVGASGVAAVTAAVLRRRRARVA</sequence>
<keyword evidence="2" id="KW-0812">Transmembrane</keyword>
<gene>
    <name evidence="3" type="ORF">FHR80_004380</name>
</gene>
<feature type="transmembrane region" description="Helical" evidence="2">
    <location>
        <begin position="129"/>
        <end position="155"/>
    </location>
</feature>
<dbReference type="AlphaFoldDB" id="A0A7W4YEB8"/>
<name>A0A7W4YEB8_9CELL</name>
<feature type="transmembrane region" description="Helical" evidence="2">
    <location>
        <begin position="79"/>
        <end position="98"/>
    </location>
</feature>
<reference evidence="3 4" key="2">
    <citation type="submission" date="2020-08" db="EMBL/GenBank/DDBJ databases">
        <authorList>
            <person name="Partida-Martinez L."/>
            <person name="Huntemann M."/>
            <person name="Clum A."/>
            <person name="Wang J."/>
            <person name="Palaniappan K."/>
            <person name="Ritter S."/>
            <person name="Chen I.-M."/>
            <person name="Stamatis D."/>
            <person name="Reddy T."/>
            <person name="O'Malley R."/>
            <person name="Daum C."/>
            <person name="Shapiro N."/>
            <person name="Ivanova N."/>
            <person name="Kyrpides N."/>
            <person name="Woyke T."/>
        </authorList>
    </citation>
    <scope>NUCLEOTIDE SEQUENCE [LARGE SCALE GENOMIC DNA]</scope>
    <source>
        <strain evidence="3 4">RAS26</strain>
    </source>
</reference>
<accession>A0A7W4YEB8</accession>
<dbReference type="EMBL" id="JACHVX010000010">
    <property type="protein sequence ID" value="MBB2925436.1"/>
    <property type="molecule type" value="Genomic_DNA"/>
</dbReference>
<proteinExistence type="predicted"/>
<evidence type="ECO:0000313" key="4">
    <source>
        <dbReference type="Proteomes" id="UP000518206"/>
    </source>
</evidence>
<keyword evidence="2" id="KW-1133">Transmembrane helix</keyword>
<comment type="caution">
    <text evidence="3">The sequence shown here is derived from an EMBL/GenBank/DDBJ whole genome shotgun (WGS) entry which is preliminary data.</text>
</comment>